<evidence type="ECO:0000313" key="3">
    <source>
        <dbReference type="EMBL" id="KAL2889571.1"/>
    </source>
</evidence>
<keyword evidence="4" id="KW-1185">Reference proteome</keyword>
<dbReference type="PANTHER" id="PTHR33266:SF1">
    <property type="entry name" value="F-BOX DOMAIN-CONTAINING PROTEIN"/>
    <property type="match status" value="1"/>
</dbReference>
<proteinExistence type="predicted"/>
<evidence type="ECO:0000256" key="2">
    <source>
        <dbReference type="SAM" id="MobiDB-lite"/>
    </source>
</evidence>
<dbReference type="PANTHER" id="PTHR33266">
    <property type="entry name" value="CHROMOSOME 15, WHOLE GENOME SHOTGUN SEQUENCE"/>
    <property type="match status" value="1"/>
</dbReference>
<sequence>MIGQFLVAEFADLASRIKLVFAKGQEMLGRPALRGSGQRHTQLGRFAVPAVSSRCAFQQLCPVPAFQCTAPQSRLLAAAPASIRLASTNVSVPKVHLWWRACTTSEEFAAKAGWSEKDQKQFCEAYPSSPHSKWRSGGQFLDIAANEIGTVICYENPTFEWGDWRNIVYTRNGFEDVLISLLIDVWPHRSNPLMAFTVIDSLLQLDQQLPGHVAKNMSLIQALESAFEQPQRKSIWSELPSTKIEKELVECYLNHRRNPTRYISPCTTMVGPDGVGKSYLALQLALSQGYWVGYSSFAAHQSMEFPRRSPIADMMGSAREEEWTSFLIFQLLTIQVASQLQITSSGVAKIQYHEAFRSTRKQLAKLFATIASQLTLEAGGDVTMSLQMRFAEQASLIRDVMRHTHTMLKDRGWNNKAITRKTGRYHHPLRHVIVIDQAHCPTAGISPESLVALHRAAQALFLNLPETDPFFVLMLNSAARSDDVPSTGYAGDNPYSDTHPPIYDIETWDVFGNKFLHMDMVKNHDATNDTVIPLFSHGRPLWGALLSCSKTSSISDVIRLASSKLEWKGTGKPSKSYLLALMRASLNFGITSPSLNEELAANWLNYTVHASKRRDHVVTAQPPEPLVAYAASQHLSDPHTRLSALQTLADGVLERTVDVHSSQDLTAALILLFAMHRTNPSNERLPKSVRAVEFLAALFGGKVIETVRDIKKVDNIVRDSRVYLSHFTALTGSLTQEILREAYLRGVAFYAPPGFPGGGLIIPLSALSGTKMSLLHIRTGPRPVSNTEAGYVQLESGLDGEMLPGRQLEFLSGMSIISIHMDIEPTIPSSSRQSATREVSSLLTTESPRGPLEGGGSCVKSRVRSRSAGITQNSTVLDLLLYAPGLNGTIYPFLSPPIDVKSDELHVRMTNVAVITALRRLYGAQSAAARSMRDDRYAGPLTDFSSRVHAMATVGTEYKEKKMKEEKERKEAEELEAIRSEAILARRANKKLKKERLRYK</sequence>
<evidence type="ECO:0000313" key="4">
    <source>
        <dbReference type="Proteomes" id="UP001610728"/>
    </source>
</evidence>
<organism evidence="3 4">
    <name type="scientific">Ceratocystis lukuohia</name>
    <dbReference type="NCBI Taxonomy" id="2019550"/>
    <lineage>
        <taxon>Eukaryota</taxon>
        <taxon>Fungi</taxon>
        <taxon>Dikarya</taxon>
        <taxon>Ascomycota</taxon>
        <taxon>Pezizomycotina</taxon>
        <taxon>Sordariomycetes</taxon>
        <taxon>Hypocreomycetidae</taxon>
        <taxon>Microascales</taxon>
        <taxon>Ceratocystidaceae</taxon>
        <taxon>Ceratocystis</taxon>
    </lineage>
</organism>
<name>A0ABR4MMU5_9PEZI</name>
<dbReference type="GeneID" id="98115746"/>
<feature type="coiled-coil region" evidence="1">
    <location>
        <begin position="955"/>
        <end position="995"/>
    </location>
</feature>
<dbReference type="RefSeq" id="XP_070860751.1">
    <property type="nucleotide sequence ID" value="XM_071006393.1"/>
</dbReference>
<keyword evidence="1" id="KW-0175">Coiled coil</keyword>
<protein>
    <submittedName>
        <fullName evidence="3">Uncharacterized protein</fullName>
    </submittedName>
</protein>
<dbReference type="Proteomes" id="UP001610728">
    <property type="component" value="Unassembled WGS sequence"/>
</dbReference>
<evidence type="ECO:0000256" key="1">
    <source>
        <dbReference type="SAM" id="Coils"/>
    </source>
</evidence>
<reference evidence="3 4" key="1">
    <citation type="submission" date="2020-05" db="EMBL/GenBank/DDBJ databases">
        <title>Ceratocystis lukuohia genome.</title>
        <authorList>
            <person name="Harrington T.C."/>
            <person name="Kim K."/>
            <person name="Mayers C.G."/>
        </authorList>
    </citation>
    <scope>NUCLEOTIDE SEQUENCE [LARGE SCALE GENOMIC DNA]</scope>
    <source>
        <strain evidence="3 4">C4212</strain>
    </source>
</reference>
<comment type="caution">
    <text evidence="3">The sequence shown here is derived from an EMBL/GenBank/DDBJ whole genome shotgun (WGS) entry which is preliminary data.</text>
</comment>
<accession>A0ABR4MMU5</accession>
<feature type="region of interest" description="Disordered" evidence="2">
    <location>
        <begin position="827"/>
        <end position="860"/>
    </location>
</feature>
<dbReference type="EMBL" id="JABSNW010000002">
    <property type="protein sequence ID" value="KAL2889571.1"/>
    <property type="molecule type" value="Genomic_DNA"/>
</dbReference>
<gene>
    <name evidence="3" type="ORF">HOO65_020113</name>
</gene>
<feature type="compositionally biased region" description="Polar residues" evidence="2">
    <location>
        <begin position="827"/>
        <end position="847"/>
    </location>
</feature>